<dbReference type="InterPro" id="IPR013525">
    <property type="entry name" value="ABC2_TM"/>
</dbReference>
<feature type="domain" description="ABC transporter" evidence="10">
    <location>
        <begin position="65"/>
        <end position="321"/>
    </location>
</feature>
<evidence type="ECO:0000256" key="7">
    <source>
        <dbReference type="ARBA" id="ARBA00023136"/>
    </source>
</evidence>
<gene>
    <name evidence="11" type="primary">Contig8203.g8756</name>
    <name evidence="11" type="ORF">STYLEM_9956</name>
</gene>
<feature type="transmembrane region" description="Helical" evidence="9">
    <location>
        <begin position="538"/>
        <end position="561"/>
    </location>
</feature>
<evidence type="ECO:0000259" key="10">
    <source>
        <dbReference type="PROSITE" id="PS50893"/>
    </source>
</evidence>
<evidence type="ECO:0000313" key="12">
    <source>
        <dbReference type="Proteomes" id="UP000039865"/>
    </source>
</evidence>
<reference evidence="11 12" key="1">
    <citation type="submission" date="2014-06" db="EMBL/GenBank/DDBJ databases">
        <authorList>
            <person name="Swart Estienne"/>
        </authorList>
    </citation>
    <scope>NUCLEOTIDE SEQUENCE [LARGE SCALE GENOMIC DNA]</scope>
    <source>
        <strain evidence="11 12">130c</strain>
    </source>
</reference>
<evidence type="ECO:0000313" key="11">
    <source>
        <dbReference type="EMBL" id="CDW80950.1"/>
    </source>
</evidence>
<evidence type="ECO:0000256" key="6">
    <source>
        <dbReference type="ARBA" id="ARBA00022989"/>
    </source>
</evidence>
<name>A0A078AFI0_STYLE</name>
<dbReference type="InterPro" id="IPR003439">
    <property type="entry name" value="ABC_transporter-like_ATP-bd"/>
</dbReference>
<keyword evidence="3 9" id="KW-0812">Transmembrane</keyword>
<dbReference type="Pfam" id="PF01061">
    <property type="entry name" value="ABC2_membrane"/>
    <property type="match status" value="1"/>
</dbReference>
<dbReference type="InterPro" id="IPR050352">
    <property type="entry name" value="ABCG_transporters"/>
</dbReference>
<evidence type="ECO:0000256" key="9">
    <source>
        <dbReference type="SAM" id="Phobius"/>
    </source>
</evidence>
<feature type="transmembrane region" description="Helical" evidence="9">
    <location>
        <begin position="593"/>
        <end position="613"/>
    </location>
</feature>
<feature type="transmembrane region" description="Helical" evidence="9">
    <location>
        <begin position="425"/>
        <end position="445"/>
    </location>
</feature>
<evidence type="ECO:0000256" key="2">
    <source>
        <dbReference type="ARBA" id="ARBA00022448"/>
    </source>
</evidence>
<dbReference type="AlphaFoldDB" id="A0A078AFI0"/>
<dbReference type="OrthoDB" id="184675at2759"/>
<evidence type="ECO:0000256" key="3">
    <source>
        <dbReference type="ARBA" id="ARBA00022692"/>
    </source>
</evidence>
<dbReference type="EMBL" id="CCKQ01009461">
    <property type="protein sequence ID" value="CDW80950.1"/>
    <property type="molecule type" value="Genomic_DNA"/>
</dbReference>
<feature type="transmembrane region" description="Helical" evidence="9">
    <location>
        <begin position="640"/>
        <end position="658"/>
    </location>
</feature>
<dbReference type="Gene3D" id="3.40.50.300">
    <property type="entry name" value="P-loop containing nucleotide triphosphate hydrolases"/>
    <property type="match status" value="1"/>
</dbReference>
<dbReference type="PANTHER" id="PTHR48041">
    <property type="entry name" value="ABC TRANSPORTER G FAMILY MEMBER 28"/>
    <property type="match status" value="1"/>
</dbReference>
<organism evidence="11 12">
    <name type="scientific">Stylonychia lemnae</name>
    <name type="common">Ciliate</name>
    <dbReference type="NCBI Taxonomy" id="5949"/>
    <lineage>
        <taxon>Eukaryota</taxon>
        <taxon>Sar</taxon>
        <taxon>Alveolata</taxon>
        <taxon>Ciliophora</taxon>
        <taxon>Intramacronucleata</taxon>
        <taxon>Spirotrichea</taxon>
        <taxon>Stichotrichia</taxon>
        <taxon>Sporadotrichida</taxon>
        <taxon>Oxytrichidae</taxon>
        <taxon>Stylonychinae</taxon>
        <taxon>Stylonychia</taxon>
    </lineage>
</organism>
<evidence type="ECO:0000256" key="1">
    <source>
        <dbReference type="ARBA" id="ARBA00004141"/>
    </source>
</evidence>
<dbReference type="GO" id="GO:0005524">
    <property type="term" value="F:ATP binding"/>
    <property type="evidence" value="ECO:0007669"/>
    <property type="project" value="UniProtKB-KW"/>
</dbReference>
<keyword evidence="6 9" id="KW-1133">Transmembrane helix</keyword>
<dbReference type="PANTHER" id="PTHR48041:SF139">
    <property type="entry name" value="PROTEIN SCARLET"/>
    <property type="match status" value="1"/>
</dbReference>
<dbReference type="GO" id="GO:0140359">
    <property type="term" value="F:ABC-type transporter activity"/>
    <property type="evidence" value="ECO:0007669"/>
    <property type="project" value="InterPro"/>
</dbReference>
<protein>
    <submittedName>
        <fullName evidence="11">Abc transporter family protein</fullName>
    </submittedName>
</protein>
<feature type="transmembrane region" description="Helical" evidence="9">
    <location>
        <begin position="498"/>
        <end position="526"/>
    </location>
</feature>
<dbReference type="FunCoup" id="A0A078AFI0">
    <property type="interactions" value="3"/>
</dbReference>
<dbReference type="GO" id="GO:0005886">
    <property type="term" value="C:plasma membrane"/>
    <property type="evidence" value="ECO:0007669"/>
    <property type="project" value="TreeGrafter"/>
</dbReference>
<dbReference type="Pfam" id="PF19055">
    <property type="entry name" value="ABC2_membrane_7"/>
    <property type="match status" value="1"/>
</dbReference>
<evidence type="ECO:0000256" key="4">
    <source>
        <dbReference type="ARBA" id="ARBA00022741"/>
    </source>
</evidence>
<keyword evidence="12" id="KW-1185">Reference proteome</keyword>
<dbReference type="Pfam" id="PF00005">
    <property type="entry name" value="ABC_tran"/>
    <property type="match status" value="1"/>
</dbReference>
<dbReference type="InterPro" id="IPR043926">
    <property type="entry name" value="ABCG_dom"/>
</dbReference>
<dbReference type="OMA" id="WWKQFWL"/>
<dbReference type="InterPro" id="IPR027417">
    <property type="entry name" value="P-loop_NTPase"/>
</dbReference>
<keyword evidence="4" id="KW-0547">Nucleotide-binding</keyword>
<dbReference type="PROSITE" id="PS50893">
    <property type="entry name" value="ABC_TRANSPORTER_2"/>
    <property type="match status" value="1"/>
</dbReference>
<proteinExistence type="predicted"/>
<dbReference type="CDD" id="cd03213">
    <property type="entry name" value="ABCG_EPDR"/>
    <property type="match status" value="1"/>
</dbReference>
<evidence type="ECO:0000256" key="5">
    <source>
        <dbReference type="ARBA" id="ARBA00022840"/>
    </source>
</evidence>
<dbReference type="SMART" id="SM00382">
    <property type="entry name" value="AAA"/>
    <property type="match status" value="1"/>
</dbReference>
<feature type="transmembrane region" description="Helical" evidence="9">
    <location>
        <begin position="457"/>
        <end position="478"/>
    </location>
</feature>
<keyword evidence="5" id="KW-0067">ATP-binding</keyword>
<keyword evidence="7 9" id="KW-0472">Membrane</keyword>
<dbReference type="Proteomes" id="UP000039865">
    <property type="component" value="Unassembled WGS sequence"/>
</dbReference>
<feature type="compositionally biased region" description="Basic and acidic residues" evidence="8">
    <location>
        <begin position="31"/>
        <end position="52"/>
    </location>
</feature>
<dbReference type="InterPro" id="IPR003593">
    <property type="entry name" value="AAA+_ATPase"/>
</dbReference>
<feature type="region of interest" description="Disordered" evidence="8">
    <location>
        <begin position="19"/>
        <end position="54"/>
    </location>
</feature>
<feature type="transmembrane region" description="Helical" evidence="9">
    <location>
        <begin position="567"/>
        <end position="586"/>
    </location>
</feature>
<keyword evidence="2" id="KW-0813">Transport</keyword>
<sequence>MVLEKDKKLQGKIVASDQNLDVESDDNSGELQRKHSFDVDPLKRNNDQEGGRKIFKPSTKKQMQLTFENIVIRTVPKVKKCCKGPNYEPPKAKSILNDVSGTILPGQFLSIIGASGAGKTTLLNFLSGREISQNLLKTGKIYVNGVDRDKMKGFSALSAYVQQDDILFQTMTVRECLEFAAKLKLSGTYDEKINRVEEIVKELRLNKCQNTKIGGPLIKGVSGGERKRTSIGVELITDPQLIFLDEPTTGLDSFTATSVMETLRDLAQTGRTVISTIHQPNSDIFEMFDRLMLLAQGKIIYFNEARLSVDYFASIGQRCPELSNPADYFMSMMSIESHEEEDTEDKQALMRSHTQILEQYTQKIDFFDQSYQNSSLKNDYTFRAPNISEVSDADINNQQTGWCYQLGLLIQRNFLNTLRLPQTSYVKVIVTVITAIFTIILFQNCDGTPQGVQNRNGALFFMTMTIAFNAIQNIILIFPDERPVFLREVNNNMYSVTAYFFGKVIAEIPISIITPVLFGCIVYFSIGLSTAHSYTFPLFLGILILIYCTGGSYALIISSIFSDKQLAVTLTPVLIIPFMLFAGFFVNQDNIPIWLIEFQYLSFFKYGYQALFLCMHETEVSKKCNPVSDFNSPETLGESIIALAAMFVGCYTISLFIMKMLSKKYE</sequence>
<dbReference type="SUPFAM" id="SSF52540">
    <property type="entry name" value="P-loop containing nucleoside triphosphate hydrolases"/>
    <property type="match status" value="1"/>
</dbReference>
<dbReference type="GO" id="GO:0016887">
    <property type="term" value="F:ATP hydrolysis activity"/>
    <property type="evidence" value="ECO:0007669"/>
    <property type="project" value="InterPro"/>
</dbReference>
<accession>A0A078AFI0</accession>
<evidence type="ECO:0000256" key="8">
    <source>
        <dbReference type="SAM" id="MobiDB-lite"/>
    </source>
</evidence>
<dbReference type="InParanoid" id="A0A078AFI0"/>
<comment type="subcellular location">
    <subcellularLocation>
        <location evidence="1">Membrane</location>
        <topology evidence="1">Multi-pass membrane protein</topology>
    </subcellularLocation>
</comment>